<dbReference type="InterPro" id="IPR005043">
    <property type="entry name" value="XPO2_C"/>
</dbReference>
<sequence length="106" mass="12381">VQTYAAHAIERLLLVRHSADHKHTAITKNDLIPHAQSMFDNLFRILTSEKSYENEYVMRAVMRLSSALQDGVLPYLNQLMDKLVLILRRSSRNPNKPNFNHYLFET</sequence>
<dbReference type="SUPFAM" id="SSF48371">
    <property type="entry name" value="ARM repeat"/>
    <property type="match status" value="1"/>
</dbReference>
<proteinExistence type="predicted"/>
<dbReference type="InterPro" id="IPR011989">
    <property type="entry name" value="ARM-like"/>
</dbReference>
<dbReference type="Pfam" id="PF03378">
    <property type="entry name" value="CAS_CSE1"/>
    <property type="match status" value="1"/>
</dbReference>
<evidence type="ECO:0000259" key="1">
    <source>
        <dbReference type="Pfam" id="PF03378"/>
    </source>
</evidence>
<evidence type="ECO:0000313" key="2">
    <source>
        <dbReference type="EMBL" id="CAF4452324.1"/>
    </source>
</evidence>
<feature type="non-terminal residue" evidence="2">
    <location>
        <position position="1"/>
    </location>
</feature>
<feature type="non-terminal residue" evidence="2">
    <location>
        <position position="106"/>
    </location>
</feature>
<reference evidence="2" key="1">
    <citation type="submission" date="2021-02" db="EMBL/GenBank/DDBJ databases">
        <authorList>
            <person name="Nowell W R."/>
        </authorList>
    </citation>
    <scope>NUCLEOTIDE SEQUENCE</scope>
</reference>
<dbReference type="EMBL" id="CAJOBB010031642">
    <property type="protein sequence ID" value="CAF4452324.1"/>
    <property type="molecule type" value="Genomic_DNA"/>
</dbReference>
<dbReference type="GO" id="GO:0031267">
    <property type="term" value="F:small GTPase binding"/>
    <property type="evidence" value="ECO:0007669"/>
    <property type="project" value="InterPro"/>
</dbReference>
<dbReference type="InterPro" id="IPR016024">
    <property type="entry name" value="ARM-type_fold"/>
</dbReference>
<gene>
    <name evidence="2" type="ORF">KXQ929_LOCUS54029</name>
</gene>
<dbReference type="Proteomes" id="UP000663868">
    <property type="component" value="Unassembled WGS sequence"/>
</dbReference>
<comment type="caution">
    <text evidence="2">The sequence shown here is derived from an EMBL/GenBank/DDBJ whole genome shotgun (WGS) entry which is preliminary data.</text>
</comment>
<feature type="domain" description="Exportin-2 C-terminal" evidence="1">
    <location>
        <begin position="10"/>
        <end position="106"/>
    </location>
</feature>
<dbReference type="AlphaFoldDB" id="A0A820SEW8"/>
<organism evidence="2 3">
    <name type="scientific">Adineta steineri</name>
    <dbReference type="NCBI Taxonomy" id="433720"/>
    <lineage>
        <taxon>Eukaryota</taxon>
        <taxon>Metazoa</taxon>
        <taxon>Spiralia</taxon>
        <taxon>Gnathifera</taxon>
        <taxon>Rotifera</taxon>
        <taxon>Eurotatoria</taxon>
        <taxon>Bdelloidea</taxon>
        <taxon>Adinetida</taxon>
        <taxon>Adinetidae</taxon>
        <taxon>Adineta</taxon>
    </lineage>
</organism>
<protein>
    <recommendedName>
        <fullName evidence="1">Exportin-2 C-terminal domain-containing protein</fullName>
    </recommendedName>
</protein>
<name>A0A820SEW8_9BILA</name>
<evidence type="ECO:0000313" key="3">
    <source>
        <dbReference type="Proteomes" id="UP000663868"/>
    </source>
</evidence>
<accession>A0A820SEW8</accession>
<dbReference type="Gene3D" id="1.25.10.10">
    <property type="entry name" value="Leucine-rich Repeat Variant"/>
    <property type="match status" value="1"/>
</dbReference>